<evidence type="ECO:0000256" key="4">
    <source>
        <dbReference type="ARBA" id="ARBA00022898"/>
    </source>
</evidence>
<dbReference type="Gene3D" id="3.90.1150.10">
    <property type="entry name" value="Aspartate Aminotransferase, domain 1"/>
    <property type="match status" value="1"/>
</dbReference>
<proteinExistence type="inferred from homology"/>
<dbReference type="PANTHER" id="PTHR11986">
    <property type="entry name" value="AMINOTRANSFERASE CLASS III"/>
    <property type="match status" value="1"/>
</dbReference>
<dbReference type="InterPro" id="IPR050103">
    <property type="entry name" value="Class-III_PLP-dep_AT"/>
</dbReference>
<accession>A0A484HCY4</accession>
<comment type="cofactor">
    <cofactor evidence="1">
        <name>pyridoxal 5'-phosphate</name>
        <dbReference type="ChEBI" id="CHEBI:597326"/>
    </cofactor>
</comment>
<dbReference type="PANTHER" id="PTHR11986:SF113">
    <property type="entry name" value="SUCCINYLORNITHINE TRANSAMINASE"/>
    <property type="match status" value="1"/>
</dbReference>
<dbReference type="InterPro" id="IPR004636">
    <property type="entry name" value="AcOrn/SuccOrn_fam"/>
</dbReference>
<dbReference type="GO" id="GO:0042802">
    <property type="term" value="F:identical protein binding"/>
    <property type="evidence" value="ECO:0007669"/>
    <property type="project" value="TreeGrafter"/>
</dbReference>
<dbReference type="InterPro" id="IPR015421">
    <property type="entry name" value="PyrdxlP-dep_Trfase_major"/>
</dbReference>
<evidence type="ECO:0000256" key="1">
    <source>
        <dbReference type="ARBA" id="ARBA00001933"/>
    </source>
</evidence>
<dbReference type="InterPro" id="IPR015424">
    <property type="entry name" value="PyrdxlP-dep_Trfase"/>
</dbReference>
<gene>
    <name evidence="5" type="ORF">RIEGSTA812A_PEG_1155</name>
</gene>
<dbReference type="EMBL" id="LR026963">
    <property type="protein sequence ID" value="VBB69682.1"/>
    <property type="molecule type" value="Genomic_DNA"/>
</dbReference>
<dbReference type="GO" id="GO:0030170">
    <property type="term" value="F:pyridoxal phosphate binding"/>
    <property type="evidence" value="ECO:0007669"/>
    <property type="project" value="InterPro"/>
</dbReference>
<dbReference type="SUPFAM" id="SSF53383">
    <property type="entry name" value="PLP-dependent transferases"/>
    <property type="match status" value="1"/>
</dbReference>
<dbReference type="EC" id="2.6.1.11" evidence="5"/>
<dbReference type="CDD" id="cd00610">
    <property type="entry name" value="OAT_like"/>
    <property type="match status" value="1"/>
</dbReference>
<dbReference type="InterPro" id="IPR049704">
    <property type="entry name" value="Aminotrans_3_PPA_site"/>
</dbReference>
<protein>
    <submittedName>
        <fullName evidence="5">Acetylornithine aminotransferase</fullName>
        <ecNumber evidence="5">2.6.1.11</ecNumber>
    </submittedName>
</protein>
<dbReference type="InterPro" id="IPR015422">
    <property type="entry name" value="PyrdxlP-dep_Trfase_small"/>
</dbReference>
<dbReference type="GO" id="GO:0003992">
    <property type="term" value="F:N2-acetyl-L-ornithine:2-oxoglutarate 5-aminotransferase activity"/>
    <property type="evidence" value="ECO:0007669"/>
    <property type="project" value="UniProtKB-EC"/>
</dbReference>
<dbReference type="NCBIfam" id="NF002325">
    <property type="entry name" value="PRK01278.1"/>
    <property type="match status" value="1"/>
</dbReference>
<dbReference type="Gene3D" id="3.40.640.10">
    <property type="entry name" value="Type I PLP-dependent aspartate aminotransferase-like (Major domain)"/>
    <property type="match status" value="1"/>
</dbReference>
<dbReference type="NCBIfam" id="TIGR00707">
    <property type="entry name" value="argD"/>
    <property type="match status" value="1"/>
</dbReference>
<dbReference type="Pfam" id="PF00202">
    <property type="entry name" value="Aminotran_3"/>
    <property type="match status" value="1"/>
</dbReference>
<dbReference type="PIRSF" id="PIRSF000521">
    <property type="entry name" value="Transaminase_4ab_Lys_Orn"/>
    <property type="match status" value="1"/>
</dbReference>
<dbReference type="HAMAP" id="MF_01107">
    <property type="entry name" value="ArgD_aminotrans_3"/>
    <property type="match status" value="1"/>
</dbReference>
<evidence type="ECO:0000313" key="5">
    <source>
        <dbReference type="EMBL" id="VBB69682.1"/>
    </source>
</evidence>
<reference evidence="5" key="1">
    <citation type="submission" date="2018-10" db="EMBL/GenBank/DDBJ databases">
        <authorList>
            <person name="Gruber-Vodicka H."/>
            <person name="Jaeckle O."/>
        </authorList>
    </citation>
    <scope>NUCLEOTIDE SEQUENCE</scope>
</reference>
<dbReference type="GO" id="GO:0006526">
    <property type="term" value="P:L-arginine biosynthetic process"/>
    <property type="evidence" value="ECO:0007669"/>
    <property type="project" value="UniProtKB-ARBA"/>
</dbReference>
<name>A0A484HCY4_9ZZZZ</name>
<dbReference type="AlphaFoldDB" id="A0A484HCY4"/>
<keyword evidence="3 5" id="KW-0808">Transferase</keyword>
<keyword evidence="2 5" id="KW-0032">Aminotransferase</keyword>
<dbReference type="FunFam" id="3.40.640.10:FF:000004">
    <property type="entry name" value="Acetylornithine aminotransferase"/>
    <property type="match status" value="1"/>
</dbReference>
<sequence>MSPAVMPTYARSALAFVRGEGAYLYDAAGRHYLDFCSGIAVNVLGHAHPHLVHTLKAQADRLWHCSNLYHIPGQERLAERLVAASFSDMAFFCNSGAEAVECALKMARKYHHTIGQPERFRVVTMDGAFHGRTLATVSAGGQEKHVKGFEPLVDGFDHVPFGDLGAVRAAISPQTAALLVEPIQSEGGIRVAPPGYLQGLRNLADEYGLLLIFDEVQSGLCRTGHIFAHEWFGIVPDVMTLAKGLGGGFPVGCCLATARAAQGMTLGTHASTFGGNPLGMAVGNAVLDVLLADGFTRAILHTSRLLTAALGQMVHTYPSILAEVRGLGLMLGLRCSISNAVLCSRLQEAGLLTTVAGDNVVRLLPPLIIGENEIEEAIDILDRTCQQLTEEYDHDM</sequence>
<dbReference type="PROSITE" id="PS00600">
    <property type="entry name" value="AA_TRANSFER_CLASS_3"/>
    <property type="match status" value="1"/>
</dbReference>
<organism evidence="5">
    <name type="scientific">invertebrate metagenome</name>
    <dbReference type="NCBI Taxonomy" id="1711999"/>
    <lineage>
        <taxon>unclassified sequences</taxon>
        <taxon>metagenomes</taxon>
        <taxon>organismal metagenomes</taxon>
    </lineage>
</organism>
<evidence type="ECO:0000256" key="2">
    <source>
        <dbReference type="ARBA" id="ARBA00022576"/>
    </source>
</evidence>
<evidence type="ECO:0000256" key="3">
    <source>
        <dbReference type="ARBA" id="ARBA00022679"/>
    </source>
</evidence>
<dbReference type="InterPro" id="IPR005814">
    <property type="entry name" value="Aminotrans_3"/>
</dbReference>
<keyword evidence="4" id="KW-0663">Pyridoxal phosphate</keyword>